<sequence>MASPERLRLDDAQEMALPDDLLAEVLIRLPWVVHDVLDGRFLLDRDGGEGGAVLRILAVCDPLFRRYSLLPQIPEDLGASVRRQSRRGVAPKGGFDTFFAPISEEESTAAGAEPAFKVIWIAQCPDKLVAFVFSSVTGQWRAITSPCWGDLSPAFSRPGCRSLLRRSYAYGCFYWMIGNSGNLLVLDMCRMNFSVVKLPSRLPGHDIVECAVVEAGEGKLGMFAFRNCITAYALELYSTTMQNEGKVASEWSFESAVLMPSLNEFCMLGVTGKELYLQVSPICASGCYLLEFSTNPSCKKLEFVRRWCSNFSAIPVYRLPTISIITKHMKCWRGQECKGRNPPNKPPPSTITAAMASREQPDLADKLLEEVFVRLPTAADLARASFRRPSPLTGHAFLRRFRRLHPPPVLGILSAGFLAAQPPQPSAAAARGFADGRSLLCAIPEGCDPRFLVKQFAVCDPLQWHYLLPAIPNNLASLVNQSEIVNFEPFLCPAAEDEDGTSFRLLVTRSFEFSSINLSHGSSTHEMVIVEVVEGKFGIFTLCSDNGNAIVFLRYVVLRNDDMGTNKWCVEKIIPLLAGNGYNIIRVAGNTFSYKGFLVTLQMPTVFPLNLKTFQLKLFCRSKFGRPGLDLQAGSASFVSCLWCGYNSAHSQKLDLTDELLEEVLVRLPTAADLVRASMACASFRRLITGHAFLRRFRRLHPPPVLGILAAGFLAAQPPHPSAAAARAFADPDAADFFCSFIPSRDRWCHRHFSDGRFLLSAIPEGSDPARDHRALVKEFAVCDPLYRRYLLLPAIPDDLASLVNESEIASFEPFLCHAAEDEEDTMFRVICLAQCEAKLLAFIYSRGSGQWHAVEFDGWRDLTRGTRNPYPSYEPELSGRYYAHGCFCWVMHWVSKLLVLDTCSFEFSSIDLPPGPSSRRMVIVEAPEGKLGLFTLCYDSENALYFLWYDIMENDDEGALQWCMKEIIPLHKSYNYNILGVAGGYLLLQGFPDDFRPKKLCFSLNLRTFELELFCGTTYAIIFPDMYAGFPPSLSLPAI</sequence>
<dbReference type="EnsemblPlants" id="OPUNC07G17160.1">
    <property type="protein sequence ID" value="OPUNC07G17160.1"/>
    <property type="gene ID" value="OPUNC07G17160"/>
</dbReference>
<dbReference type="InterPro" id="IPR001810">
    <property type="entry name" value="F-box_dom"/>
</dbReference>
<reference evidence="2" key="1">
    <citation type="submission" date="2015-04" db="UniProtKB">
        <authorList>
            <consortium name="EnsemblPlants"/>
        </authorList>
    </citation>
    <scope>IDENTIFICATION</scope>
</reference>
<feature type="domain" description="F-box" evidence="1">
    <location>
        <begin position="654"/>
        <end position="694"/>
    </location>
</feature>
<protein>
    <recommendedName>
        <fullName evidence="1">F-box domain-containing protein</fullName>
    </recommendedName>
</protein>
<keyword evidence="3" id="KW-1185">Reference proteome</keyword>
<dbReference type="PANTHER" id="PTHR31264:SF32">
    <property type="entry name" value="F-BOX DOMAIN-CONTAINING PROTEIN"/>
    <property type="match status" value="1"/>
</dbReference>
<evidence type="ECO:0000313" key="2">
    <source>
        <dbReference type="EnsemblPlants" id="OPUNC07G17160.1"/>
    </source>
</evidence>
<dbReference type="PANTHER" id="PTHR31264">
    <property type="entry name" value="OS07G0554500 PROTEIN-RELATED"/>
    <property type="match status" value="1"/>
</dbReference>
<reference evidence="2" key="2">
    <citation type="submission" date="2018-05" db="EMBL/GenBank/DDBJ databases">
        <title>OpunRS2 (Oryza punctata Reference Sequence Version 2).</title>
        <authorList>
            <person name="Zhang J."/>
            <person name="Kudrna D."/>
            <person name="Lee S."/>
            <person name="Talag J."/>
            <person name="Welchert J."/>
            <person name="Wing R.A."/>
        </authorList>
    </citation>
    <scope>NUCLEOTIDE SEQUENCE [LARGE SCALE GENOMIC DNA]</scope>
</reference>
<dbReference type="InterPro" id="IPR036047">
    <property type="entry name" value="F-box-like_dom_sf"/>
</dbReference>
<evidence type="ECO:0000259" key="1">
    <source>
        <dbReference type="Pfam" id="PF00646"/>
    </source>
</evidence>
<accession>A0A0E0LM30</accession>
<dbReference type="AlphaFoldDB" id="A0A0E0LM30"/>
<evidence type="ECO:0000313" key="3">
    <source>
        <dbReference type="Proteomes" id="UP000026962"/>
    </source>
</evidence>
<dbReference type="Pfam" id="PF00646">
    <property type="entry name" value="F-box"/>
    <property type="match status" value="1"/>
</dbReference>
<name>A0A0E0LM30_ORYPU</name>
<dbReference type="OMA" id="RNCITAY"/>
<dbReference type="Gramene" id="OPUNC07G17160.1">
    <property type="protein sequence ID" value="OPUNC07G17160.1"/>
    <property type="gene ID" value="OPUNC07G17160"/>
</dbReference>
<organism evidence="2">
    <name type="scientific">Oryza punctata</name>
    <name type="common">Red rice</name>
    <dbReference type="NCBI Taxonomy" id="4537"/>
    <lineage>
        <taxon>Eukaryota</taxon>
        <taxon>Viridiplantae</taxon>
        <taxon>Streptophyta</taxon>
        <taxon>Embryophyta</taxon>
        <taxon>Tracheophyta</taxon>
        <taxon>Spermatophyta</taxon>
        <taxon>Magnoliopsida</taxon>
        <taxon>Liliopsida</taxon>
        <taxon>Poales</taxon>
        <taxon>Poaceae</taxon>
        <taxon>BOP clade</taxon>
        <taxon>Oryzoideae</taxon>
        <taxon>Oryzeae</taxon>
        <taxon>Oryzinae</taxon>
        <taxon>Oryza</taxon>
    </lineage>
</organism>
<proteinExistence type="predicted"/>
<dbReference type="Proteomes" id="UP000026962">
    <property type="component" value="Chromosome 7"/>
</dbReference>
<dbReference type="SUPFAM" id="SSF81383">
    <property type="entry name" value="F-box domain"/>
    <property type="match status" value="1"/>
</dbReference>
<dbReference type="eggNOG" id="ENOG502R1VA">
    <property type="taxonomic scope" value="Eukaryota"/>
</dbReference>